<gene>
    <name evidence="2" type="ORF">Cme02nite_38130</name>
</gene>
<accession>A0A8J3PFB1</accession>
<evidence type="ECO:0000313" key="2">
    <source>
        <dbReference type="EMBL" id="GIG15481.1"/>
    </source>
</evidence>
<evidence type="ECO:0000313" key="3">
    <source>
        <dbReference type="Proteomes" id="UP000660339"/>
    </source>
</evidence>
<dbReference type="AlphaFoldDB" id="A0A8J3PFB1"/>
<name>A0A8J3PFB1_9ACTN</name>
<sequence length="145" mass="15892">MGYKRPLLNLTFSDPEFEGLNIRAKRLSLGKLFDLMDLESLREAKDRSPEVRDALKQMFRDLSQTIVWWNLEDPNPDDPDGPGIPVPITPEALEGQDFPLVMAVMTAIREATTAVAAPLGPSSSSGDQPLEASLPMDELSPSPTS</sequence>
<feature type="region of interest" description="Disordered" evidence="1">
    <location>
        <begin position="116"/>
        <end position="145"/>
    </location>
</feature>
<evidence type="ECO:0000256" key="1">
    <source>
        <dbReference type="SAM" id="MobiDB-lite"/>
    </source>
</evidence>
<dbReference type="Proteomes" id="UP000660339">
    <property type="component" value="Unassembled WGS sequence"/>
</dbReference>
<keyword evidence="3" id="KW-1185">Reference proteome</keyword>
<dbReference type="EMBL" id="BONJ01000020">
    <property type="protein sequence ID" value="GIG15481.1"/>
    <property type="molecule type" value="Genomic_DNA"/>
</dbReference>
<proteinExistence type="predicted"/>
<comment type="caution">
    <text evidence="2">The sequence shown here is derived from an EMBL/GenBank/DDBJ whole genome shotgun (WGS) entry which is preliminary data.</text>
</comment>
<organism evidence="2 3">
    <name type="scientific">Catellatospora methionotrophica</name>
    <dbReference type="NCBI Taxonomy" id="121620"/>
    <lineage>
        <taxon>Bacteria</taxon>
        <taxon>Bacillati</taxon>
        <taxon>Actinomycetota</taxon>
        <taxon>Actinomycetes</taxon>
        <taxon>Micromonosporales</taxon>
        <taxon>Micromonosporaceae</taxon>
        <taxon>Catellatospora</taxon>
    </lineage>
</organism>
<protein>
    <submittedName>
        <fullName evidence="2">Uncharacterized protein</fullName>
    </submittedName>
</protein>
<reference evidence="2" key="1">
    <citation type="submission" date="2021-01" db="EMBL/GenBank/DDBJ databases">
        <title>Whole genome shotgun sequence of Catellatospora methionotrophica NBRC 14553.</title>
        <authorList>
            <person name="Komaki H."/>
            <person name="Tamura T."/>
        </authorList>
    </citation>
    <scope>NUCLEOTIDE SEQUENCE</scope>
    <source>
        <strain evidence="2">NBRC 14553</strain>
    </source>
</reference>